<dbReference type="Proteomes" id="UP001499930">
    <property type="component" value="Unassembled WGS sequence"/>
</dbReference>
<evidence type="ECO:0000259" key="6">
    <source>
        <dbReference type="PROSITE" id="PS51900"/>
    </source>
</evidence>
<evidence type="ECO:0000256" key="4">
    <source>
        <dbReference type="PROSITE-ProRule" id="PRU01248"/>
    </source>
</evidence>
<organism evidence="7 8">
    <name type="scientific">Streptosporangium longisporum</name>
    <dbReference type="NCBI Taxonomy" id="46187"/>
    <lineage>
        <taxon>Bacteria</taxon>
        <taxon>Bacillati</taxon>
        <taxon>Actinomycetota</taxon>
        <taxon>Actinomycetes</taxon>
        <taxon>Streptosporangiales</taxon>
        <taxon>Streptosporangiaceae</taxon>
        <taxon>Streptosporangium</taxon>
    </lineage>
</organism>
<dbReference type="InterPro" id="IPR011010">
    <property type="entry name" value="DNA_brk_join_enz"/>
</dbReference>
<dbReference type="PROSITE" id="PS51898">
    <property type="entry name" value="TYR_RECOMBINASE"/>
    <property type="match status" value="1"/>
</dbReference>
<evidence type="ECO:0000313" key="8">
    <source>
        <dbReference type="Proteomes" id="UP001499930"/>
    </source>
</evidence>
<protein>
    <submittedName>
        <fullName evidence="7">Site-specific integrase</fullName>
    </submittedName>
</protein>
<gene>
    <name evidence="7" type="ORF">GCM10017559_21290</name>
</gene>
<keyword evidence="2 4" id="KW-0238">DNA-binding</keyword>
<accession>A0ABP6KF50</accession>
<dbReference type="SUPFAM" id="SSF56349">
    <property type="entry name" value="DNA breaking-rejoining enzymes"/>
    <property type="match status" value="2"/>
</dbReference>
<dbReference type="InterPro" id="IPR044068">
    <property type="entry name" value="CB"/>
</dbReference>
<name>A0ABP6KF50_9ACTN</name>
<proteinExistence type="inferred from homology"/>
<dbReference type="EMBL" id="BAAAWD010000006">
    <property type="protein sequence ID" value="GAA3000122.1"/>
    <property type="molecule type" value="Genomic_DNA"/>
</dbReference>
<keyword evidence="3" id="KW-0233">DNA recombination</keyword>
<sequence>MMAKKPDGRSSIYFGNDGYWHGWVTLGIKPDGSLDRRHRMAKTEAEVTRKVRELENNRESGQVTKPGRAPTVAEWMNEYLDVICERLVISGKMAPRTLTDYRSKTRHWIIPLLGRHRLNRLAPEHLDTAYTTMLEKNLSTSTVLKVHRILSRALTIAVRRNKLTRNVATLVDAPSAASTEIEPLTREEARDILNVAGTRRNGARWSVALALGIRQGEALGLRWQYVDLETGVIRAWFQIQRTEWQHGCADPHECGEKWHRWPCKKKCGDHGHNPGCKADCKKQGHTCFKRTCLKDCTSHADRCPKRTGGGIVFRQRKGKSKLTLQCPPELLALLKAHRKIQAAERLKAGDRWEDHDLVFATRHGGPIERTEDWKVWKNILKQAGVRDVRVHDARHTAATLLIEQGVNIRVVQEVLGHTRVTTTERYAHVSTPLMRDAGERLASALWGES</sequence>
<dbReference type="Gene3D" id="1.10.443.10">
    <property type="entry name" value="Intergrase catalytic core"/>
    <property type="match status" value="1"/>
</dbReference>
<dbReference type="InterPro" id="IPR050090">
    <property type="entry name" value="Tyrosine_recombinase_XerCD"/>
</dbReference>
<dbReference type="Pfam" id="PF00589">
    <property type="entry name" value="Phage_integrase"/>
    <property type="match status" value="1"/>
</dbReference>
<dbReference type="RefSeq" id="WP_344891910.1">
    <property type="nucleotide sequence ID" value="NZ_BAAAWD010000006.1"/>
</dbReference>
<reference evidence="8" key="1">
    <citation type="journal article" date="2019" name="Int. J. Syst. Evol. Microbiol.">
        <title>The Global Catalogue of Microorganisms (GCM) 10K type strain sequencing project: providing services to taxonomists for standard genome sequencing and annotation.</title>
        <authorList>
            <consortium name="The Broad Institute Genomics Platform"/>
            <consortium name="The Broad Institute Genome Sequencing Center for Infectious Disease"/>
            <person name="Wu L."/>
            <person name="Ma J."/>
        </authorList>
    </citation>
    <scope>NUCLEOTIDE SEQUENCE [LARGE SCALE GENOMIC DNA]</scope>
    <source>
        <strain evidence="8">JCM 3106</strain>
    </source>
</reference>
<evidence type="ECO:0000256" key="1">
    <source>
        <dbReference type="ARBA" id="ARBA00008857"/>
    </source>
</evidence>
<evidence type="ECO:0000256" key="3">
    <source>
        <dbReference type="ARBA" id="ARBA00023172"/>
    </source>
</evidence>
<feature type="domain" description="Core-binding (CB)" evidence="6">
    <location>
        <begin position="70"/>
        <end position="158"/>
    </location>
</feature>
<dbReference type="Gene3D" id="1.10.150.130">
    <property type="match status" value="1"/>
</dbReference>
<dbReference type="InterPro" id="IPR013762">
    <property type="entry name" value="Integrase-like_cat_sf"/>
</dbReference>
<dbReference type="InterPro" id="IPR002104">
    <property type="entry name" value="Integrase_catalytic"/>
</dbReference>
<dbReference type="PROSITE" id="PS51900">
    <property type="entry name" value="CB"/>
    <property type="match status" value="1"/>
</dbReference>
<comment type="caution">
    <text evidence="7">The sequence shown here is derived from an EMBL/GenBank/DDBJ whole genome shotgun (WGS) entry which is preliminary data.</text>
</comment>
<dbReference type="PANTHER" id="PTHR30349">
    <property type="entry name" value="PHAGE INTEGRASE-RELATED"/>
    <property type="match status" value="1"/>
</dbReference>
<dbReference type="CDD" id="cd01189">
    <property type="entry name" value="INT_ICEBs1_C_like"/>
    <property type="match status" value="1"/>
</dbReference>
<comment type="similarity">
    <text evidence="1">Belongs to the 'phage' integrase family.</text>
</comment>
<dbReference type="PANTHER" id="PTHR30349:SF41">
    <property type="entry name" value="INTEGRASE_RECOMBINASE PROTEIN MJ0367-RELATED"/>
    <property type="match status" value="1"/>
</dbReference>
<keyword evidence="8" id="KW-1185">Reference proteome</keyword>
<evidence type="ECO:0000313" key="7">
    <source>
        <dbReference type="EMBL" id="GAA3000122.1"/>
    </source>
</evidence>
<feature type="domain" description="Tyr recombinase" evidence="5">
    <location>
        <begin position="179"/>
        <end position="439"/>
    </location>
</feature>
<evidence type="ECO:0000256" key="2">
    <source>
        <dbReference type="ARBA" id="ARBA00023125"/>
    </source>
</evidence>
<dbReference type="InterPro" id="IPR010998">
    <property type="entry name" value="Integrase_recombinase_N"/>
</dbReference>
<evidence type="ECO:0000259" key="5">
    <source>
        <dbReference type="PROSITE" id="PS51898"/>
    </source>
</evidence>